<dbReference type="PROSITE" id="PS50111">
    <property type="entry name" value="CHEMOTAXIS_TRANSDUC_2"/>
    <property type="match status" value="1"/>
</dbReference>
<dbReference type="InterPro" id="IPR004089">
    <property type="entry name" value="MCPsignal_dom"/>
</dbReference>
<dbReference type="Gene3D" id="1.10.287.950">
    <property type="entry name" value="Methyl-accepting chemotaxis protein"/>
    <property type="match status" value="1"/>
</dbReference>
<evidence type="ECO:0000313" key="4">
    <source>
        <dbReference type="EMBL" id="CAD7287163.1"/>
    </source>
</evidence>
<evidence type="ECO:0000259" key="3">
    <source>
        <dbReference type="PROSITE" id="PS50111"/>
    </source>
</evidence>
<dbReference type="SUPFAM" id="SSF58104">
    <property type="entry name" value="Methyl-accepting chemotaxis protein (MCP) signaling domain"/>
    <property type="match status" value="1"/>
</dbReference>
<feature type="domain" description="Methyl-accepting transducer" evidence="3">
    <location>
        <begin position="121"/>
        <end position="334"/>
    </location>
</feature>
<gene>
    <name evidence="4" type="ORF">LMG8286_00794</name>
</gene>
<dbReference type="PANTHER" id="PTHR32089">
    <property type="entry name" value="METHYL-ACCEPTING CHEMOTAXIS PROTEIN MCPB"/>
    <property type="match status" value="1"/>
</dbReference>
<name>A0ABM8Q306_9BACT</name>
<proteinExistence type="predicted"/>
<organism evidence="4 5">
    <name type="scientific">Campylobacter suis</name>
    <dbReference type="NCBI Taxonomy" id="2790657"/>
    <lineage>
        <taxon>Bacteria</taxon>
        <taxon>Pseudomonadati</taxon>
        <taxon>Campylobacterota</taxon>
        <taxon>Epsilonproteobacteria</taxon>
        <taxon>Campylobacterales</taxon>
        <taxon>Campylobacteraceae</taxon>
        <taxon>Campylobacter</taxon>
    </lineage>
</organism>
<keyword evidence="1 2" id="KW-0807">Transducer</keyword>
<accession>A0ABM8Q306</accession>
<dbReference type="Pfam" id="PF00015">
    <property type="entry name" value="MCPsignal"/>
    <property type="match status" value="1"/>
</dbReference>
<dbReference type="Proteomes" id="UP000789359">
    <property type="component" value="Unassembled WGS sequence"/>
</dbReference>
<dbReference type="SMART" id="SM00283">
    <property type="entry name" value="MA"/>
    <property type="match status" value="1"/>
</dbReference>
<reference evidence="4 5" key="1">
    <citation type="submission" date="2020-11" db="EMBL/GenBank/DDBJ databases">
        <authorList>
            <person name="Peeters C."/>
        </authorList>
    </citation>
    <scope>NUCLEOTIDE SEQUENCE [LARGE SCALE GENOMIC DNA]</scope>
    <source>
        <strain evidence="4 5">LMG 8286</strain>
    </source>
</reference>
<sequence>MFSKKSKCKDEILKVITAAKNGILEPRVINPDPSDPLYEIANGINDLLDQVEALQREMATCVTQAQNGIKYRNIFEDGLRGLFKTNAVGMNKGVIGIQEGQKGKIRGILSEKFGKLGNGNEGMNEVQTDLDESIHILGQMAKDARQTAQTANQTLSNMSQLSSNIGTLEQLISNSSNSIRSLSTRTDEISSVVDLIKDIAEQTNLLALNAAIEAARAGEHGRGFAVVADEVRKLAENTQKATSEIGISIQTLQQEAREISSNSDEIAKIAQSSSASVEEFKHSVLQFDKDAKNTAQTSQHVENKNLTIVAKISQIVLKTRAYSDIINETVNLQNSQEMAQKLRTWIENDAKENFGDTRSYQKLKAPVEEFLKNIETNLALTQDGFDGANIDVVVDRFKNIETLSQEIFRIYNQMVQEHKE</sequence>
<evidence type="ECO:0000256" key="2">
    <source>
        <dbReference type="PROSITE-ProRule" id="PRU00284"/>
    </source>
</evidence>
<dbReference type="PANTHER" id="PTHR32089:SF112">
    <property type="entry name" value="LYSOZYME-LIKE PROTEIN-RELATED"/>
    <property type="match status" value="1"/>
</dbReference>
<evidence type="ECO:0000313" key="5">
    <source>
        <dbReference type="Proteomes" id="UP000789359"/>
    </source>
</evidence>
<keyword evidence="5" id="KW-1185">Reference proteome</keyword>
<protein>
    <recommendedName>
        <fullName evidence="3">Methyl-accepting transducer domain-containing protein</fullName>
    </recommendedName>
</protein>
<comment type="caution">
    <text evidence="4">The sequence shown here is derived from an EMBL/GenBank/DDBJ whole genome shotgun (WGS) entry which is preliminary data.</text>
</comment>
<dbReference type="EMBL" id="CAJHOE010000001">
    <property type="protein sequence ID" value="CAD7287163.1"/>
    <property type="molecule type" value="Genomic_DNA"/>
</dbReference>
<evidence type="ECO:0000256" key="1">
    <source>
        <dbReference type="ARBA" id="ARBA00023224"/>
    </source>
</evidence>